<evidence type="ECO:0000256" key="5">
    <source>
        <dbReference type="ARBA" id="ARBA00022989"/>
    </source>
</evidence>
<accession>A0A1D8QY37</accession>
<feature type="transmembrane region" description="Helical" evidence="8">
    <location>
        <begin position="257"/>
        <end position="278"/>
    </location>
</feature>
<feature type="transmembrane region" description="Helical" evidence="8">
    <location>
        <begin position="175"/>
        <end position="195"/>
    </location>
</feature>
<dbReference type="Gene3D" id="1.20.1740.10">
    <property type="entry name" value="Amino acid/polyamine transporter I"/>
    <property type="match status" value="1"/>
</dbReference>
<dbReference type="RefSeq" id="WP_070323835.1">
    <property type="nucleotide sequence ID" value="NZ_CP015164.1"/>
</dbReference>
<feature type="transmembrane region" description="Helical" evidence="8">
    <location>
        <begin position="298"/>
        <end position="320"/>
    </location>
</feature>
<dbReference type="EMBL" id="CP015164">
    <property type="protein sequence ID" value="AOW47258.1"/>
    <property type="molecule type" value="Genomic_DNA"/>
</dbReference>
<keyword evidence="11" id="KW-1185">Reference proteome</keyword>
<dbReference type="GO" id="GO:0055085">
    <property type="term" value="P:transmembrane transport"/>
    <property type="evidence" value="ECO:0007669"/>
    <property type="project" value="InterPro"/>
</dbReference>
<reference evidence="11" key="1">
    <citation type="submission" date="2016-04" db="EMBL/GenBank/DDBJ databases">
        <authorList>
            <person name="Jeon C.O."/>
            <person name="Cho G.Y."/>
            <person name="Jeong H.I."/>
            <person name="Kim K.H."/>
        </authorList>
    </citation>
    <scope>NUCLEOTIDE SEQUENCE [LARGE SCALE GENOMIC DNA]</scope>
    <source>
        <strain evidence="11">LMG 1590</strain>
    </source>
</reference>
<feature type="transmembrane region" description="Helical" evidence="8">
    <location>
        <begin position="105"/>
        <end position="130"/>
    </location>
</feature>
<dbReference type="GO" id="GO:0016020">
    <property type="term" value="C:membrane"/>
    <property type="evidence" value="ECO:0007669"/>
    <property type="project" value="UniProtKB-SubCell"/>
</dbReference>
<dbReference type="PANTHER" id="PTHR43495:SF1">
    <property type="entry name" value="L-ASPARAGINE PERMEASE"/>
    <property type="match status" value="1"/>
</dbReference>
<evidence type="ECO:0000256" key="6">
    <source>
        <dbReference type="ARBA" id="ARBA00023136"/>
    </source>
</evidence>
<proteinExistence type="predicted"/>
<dbReference type="Pfam" id="PF00324">
    <property type="entry name" value="AA_permease"/>
    <property type="match status" value="1"/>
</dbReference>
<dbReference type="InterPro" id="IPR004841">
    <property type="entry name" value="AA-permease/SLC12A_dom"/>
</dbReference>
<gene>
    <name evidence="10" type="ORF">A4S02_11300</name>
</gene>
<keyword evidence="3 8" id="KW-0812">Transmembrane</keyword>
<dbReference type="PANTHER" id="PTHR43495">
    <property type="entry name" value="GABA PERMEASE"/>
    <property type="match status" value="1"/>
</dbReference>
<organism evidence="10 11">
    <name type="scientific">Acetobacter ascendens</name>
    <dbReference type="NCBI Taxonomy" id="481146"/>
    <lineage>
        <taxon>Bacteria</taxon>
        <taxon>Pseudomonadati</taxon>
        <taxon>Pseudomonadota</taxon>
        <taxon>Alphaproteobacteria</taxon>
        <taxon>Acetobacterales</taxon>
        <taxon>Acetobacteraceae</taxon>
        <taxon>Acetobacter</taxon>
    </lineage>
</organism>
<dbReference type="GO" id="GO:0006865">
    <property type="term" value="P:amino acid transport"/>
    <property type="evidence" value="ECO:0007669"/>
    <property type="project" value="UniProtKB-KW"/>
</dbReference>
<dbReference type="AlphaFoldDB" id="A0A1D8QY37"/>
<feature type="domain" description="Amino acid permease/ SLC12A" evidence="9">
    <location>
        <begin position="32"/>
        <end position="467"/>
    </location>
</feature>
<feature type="transmembrane region" description="Helical" evidence="8">
    <location>
        <begin position="347"/>
        <end position="371"/>
    </location>
</feature>
<feature type="transmembrane region" description="Helical" evidence="8">
    <location>
        <begin position="34"/>
        <end position="55"/>
    </location>
</feature>
<name>A0A1D8QY37_9PROT</name>
<comment type="subcellular location">
    <subcellularLocation>
        <location evidence="1">Membrane</location>
        <topology evidence="1">Multi-pass membrane protein</topology>
    </subcellularLocation>
</comment>
<feature type="transmembrane region" description="Helical" evidence="8">
    <location>
        <begin position="421"/>
        <end position="439"/>
    </location>
</feature>
<keyword evidence="6 8" id="KW-0472">Membrane</keyword>
<evidence type="ECO:0000256" key="7">
    <source>
        <dbReference type="SAM" id="MobiDB-lite"/>
    </source>
</evidence>
<dbReference type="FunFam" id="1.20.1740.10:FF:000001">
    <property type="entry name" value="Amino acid permease"/>
    <property type="match status" value="1"/>
</dbReference>
<sequence>MTASPTSDGHAPANAGARTEDGYHRGLGKRQIQMISLGGAIGTGLFLGAGSRLQAVGPSLALVYLVCGVFAFLMLRALGELVMYRPTSGSFVSYTREFLGPKASYVAGTMAFFNWAVTGIVDITAVALYMRFWPVFSSVPQWLFALLALVLITGMNLTGVKWFGELEFWLSLVKVLALGGFLVIALVILALRYPVDGHTTGLHLITENGGMFPHGFLPALVLVQGVVFAYASIELIGTAAGECEDVKSVLPQAINNVIWRIAIFYVGTITLLVLLLPWNTYQAGVSPFVTFLSKLGVPGIDSVMNVVVLTAALSSLNSGLYSTGRVLRALALDGAAPRYLARMNKQAVPSAAILSTVAIYLVGVVLNYFIPSQIFEIMLSLASLGILSTWCFIVLCQIQLRKKIRCGEIAPTSFPMPGAPFTSWLALAFFIGIVGLMAFDYPTGTATICAIPLLALALAWGWRRIRSAPEHDAVPQTVPSVVLTEDFLVPHEGSDRS</sequence>
<keyword evidence="5 8" id="KW-1133">Transmembrane helix</keyword>
<evidence type="ECO:0000256" key="4">
    <source>
        <dbReference type="ARBA" id="ARBA00022970"/>
    </source>
</evidence>
<dbReference type="PIRSF" id="PIRSF006060">
    <property type="entry name" value="AA_transporter"/>
    <property type="match status" value="1"/>
</dbReference>
<evidence type="ECO:0000259" key="9">
    <source>
        <dbReference type="Pfam" id="PF00324"/>
    </source>
</evidence>
<dbReference type="Proteomes" id="UP000175973">
    <property type="component" value="Chromosome"/>
</dbReference>
<feature type="transmembrane region" description="Helical" evidence="8">
    <location>
        <begin position="377"/>
        <end position="400"/>
    </location>
</feature>
<feature type="transmembrane region" description="Helical" evidence="8">
    <location>
        <begin position="215"/>
        <end position="236"/>
    </location>
</feature>
<keyword evidence="2" id="KW-0813">Transport</keyword>
<feature type="transmembrane region" description="Helical" evidence="8">
    <location>
        <begin position="445"/>
        <end position="462"/>
    </location>
</feature>
<evidence type="ECO:0000256" key="1">
    <source>
        <dbReference type="ARBA" id="ARBA00004141"/>
    </source>
</evidence>
<feature type="transmembrane region" description="Helical" evidence="8">
    <location>
        <begin position="61"/>
        <end position="84"/>
    </location>
</feature>
<evidence type="ECO:0000313" key="11">
    <source>
        <dbReference type="Proteomes" id="UP000175973"/>
    </source>
</evidence>
<evidence type="ECO:0000313" key="10">
    <source>
        <dbReference type="EMBL" id="AOW47258.1"/>
    </source>
</evidence>
<keyword evidence="4" id="KW-0029">Amino-acid transport</keyword>
<evidence type="ECO:0000256" key="8">
    <source>
        <dbReference type="SAM" id="Phobius"/>
    </source>
</evidence>
<feature type="region of interest" description="Disordered" evidence="7">
    <location>
        <begin position="1"/>
        <end position="22"/>
    </location>
</feature>
<dbReference type="KEGG" id="aasc:A4S02_11300"/>
<feature type="transmembrane region" description="Helical" evidence="8">
    <location>
        <begin position="142"/>
        <end position="163"/>
    </location>
</feature>
<evidence type="ECO:0000256" key="3">
    <source>
        <dbReference type="ARBA" id="ARBA00022692"/>
    </source>
</evidence>
<evidence type="ECO:0000256" key="2">
    <source>
        <dbReference type="ARBA" id="ARBA00022448"/>
    </source>
</evidence>
<protein>
    <submittedName>
        <fullName evidence="10">L-asparagine permease</fullName>
    </submittedName>
</protein>